<dbReference type="AlphaFoldDB" id="A0A0R0CI71"/>
<sequence length="97" mass="10172">MTSTSNLPNTVHHNPAQACFETTVDGHRAVLEYVLESGVMVITHTGVPEAIGGRGIAADLTRAALAHARAAGLKVVPACAYAAAFMQRHSEYTDLLG</sequence>
<name>A0A0R0CI71_9GAMM</name>
<keyword evidence="2" id="KW-0808">Transferase</keyword>
<dbReference type="SUPFAM" id="SSF55729">
    <property type="entry name" value="Acyl-CoA N-acyltransferases (Nat)"/>
    <property type="match status" value="1"/>
</dbReference>
<dbReference type="EMBL" id="LDJI01000004">
    <property type="protein sequence ID" value="KRG66002.1"/>
    <property type="molecule type" value="Genomic_DNA"/>
</dbReference>
<dbReference type="Pfam" id="PF14542">
    <property type="entry name" value="Acetyltransf_CG"/>
    <property type="match status" value="1"/>
</dbReference>
<dbReference type="InterPro" id="IPR045057">
    <property type="entry name" value="Gcn5-rel_NAT"/>
</dbReference>
<dbReference type="STRING" id="405444.ABB26_01975"/>
<proteinExistence type="predicted"/>
<organism evidence="2 3">
    <name type="scientific">Stenotrophomonas humi</name>
    <dbReference type="NCBI Taxonomy" id="405444"/>
    <lineage>
        <taxon>Bacteria</taxon>
        <taxon>Pseudomonadati</taxon>
        <taxon>Pseudomonadota</taxon>
        <taxon>Gammaproteobacteria</taxon>
        <taxon>Lysobacterales</taxon>
        <taxon>Lysobacteraceae</taxon>
        <taxon>Stenotrophomonas</taxon>
    </lineage>
</organism>
<evidence type="ECO:0000259" key="1">
    <source>
        <dbReference type="PROSITE" id="PS51729"/>
    </source>
</evidence>
<accession>A0A0R0CI71</accession>
<dbReference type="PATRIC" id="fig|405444.3.peg.2804"/>
<dbReference type="Proteomes" id="UP000050864">
    <property type="component" value="Unassembled WGS sequence"/>
</dbReference>
<gene>
    <name evidence="2" type="ORF">ABB26_01975</name>
</gene>
<reference evidence="2 3" key="1">
    <citation type="submission" date="2015-05" db="EMBL/GenBank/DDBJ databases">
        <title>Genome sequencing and analysis of members of genus Stenotrophomonas.</title>
        <authorList>
            <person name="Patil P.P."/>
            <person name="Midha S."/>
            <person name="Patil P.B."/>
        </authorList>
    </citation>
    <scope>NUCLEOTIDE SEQUENCE [LARGE SCALE GENOMIC DNA]</scope>
    <source>
        <strain evidence="2 3">DSM 18929</strain>
    </source>
</reference>
<dbReference type="Gene3D" id="3.40.630.30">
    <property type="match status" value="1"/>
</dbReference>
<dbReference type="InterPro" id="IPR031165">
    <property type="entry name" value="GNAT_YJDJ"/>
</dbReference>
<dbReference type="PROSITE" id="PS51729">
    <property type="entry name" value="GNAT_YJDJ"/>
    <property type="match status" value="1"/>
</dbReference>
<dbReference type="RefSeq" id="WP_057631892.1">
    <property type="nucleotide sequence ID" value="NZ_LDJI01000004.1"/>
</dbReference>
<evidence type="ECO:0000313" key="2">
    <source>
        <dbReference type="EMBL" id="KRG66002.1"/>
    </source>
</evidence>
<feature type="domain" description="N-acetyltransferase" evidence="1">
    <location>
        <begin position="12"/>
        <end position="97"/>
    </location>
</feature>
<evidence type="ECO:0000313" key="3">
    <source>
        <dbReference type="Proteomes" id="UP000050864"/>
    </source>
</evidence>
<dbReference type="GO" id="GO:0016740">
    <property type="term" value="F:transferase activity"/>
    <property type="evidence" value="ECO:0007669"/>
    <property type="project" value="UniProtKB-KW"/>
</dbReference>
<keyword evidence="3" id="KW-1185">Reference proteome</keyword>
<protein>
    <submittedName>
        <fullName evidence="2">Acetyltransferase</fullName>
    </submittedName>
</protein>
<comment type="caution">
    <text evidence="2">The sequence shown here is derived from an EMBL/GenBank/DDBJ whole genome shotgun (WGS) entry which is preliminary data.</text>
</comment>
<dbReference type="OrthoDB" id="9813275at2"/>
<dbReference type="PANTHER" id="PTHR31435">
    <property type="entry name" value="PROTEIN NATD1"/>
    <property type="match status" value="1"/>
</dbReference>
<dbReference type="InterPro" id="IPR016181">
    <property type="entry name" value="Acyl_CoA_acyltransferase"/>
</dbReference>
<dbReference type="PANTHER" id="PTHR31435:SF9">
    <property type="entry name" value="PROTEIN NATD1"/>
    <property type="match status" value="1"/>
</dbReference>